<evidence type="ECO:0000256" key="1">
    <source>
        <dbReference type="SAM" id="MobiDB-lite"/>
    </source>
</evidence>
<reference evidence="2 3" key="1">
    <citation type="journal article" date="2019" name="Appl. Microbiol. Biotechnol.">
        <title>Genome sequence of Isaria javanica and comparative genome analysis insights into family S53 peptidase evolution in fungal entomopathogens.</title>
        <authorList>
            <person name="Lin R."/>
            <person name="Zhang X."/>
            <person name="Xin B."/>
            <person name="Zou M."/>
            <person name="Gao Y."/>
            <person name="Qin F."/>
            <person name="Hu Q."/>
            <person name="Xie B."/>
            <person name="Cheng X."/>
        </authorList>
    </citation>
    <scope>NUCLEOTIDE SEQUENCE [LARGE SCALE GENOMIC DNA]</scope>
    <source>
        <strain evidence="2 3">IJ1G</strain>
    </source>
</reference>
<keyword evidence="3" id="KW-1185">Reference proteome</keyword>
<organism evidence="2 3">
    <name type="scientific">Cordyceps javanica</name>
    <dbReference type="NCBI Taxonomy" id="43265"/>
    <lineage>
        <taxon>Eukaryota</taxon>
        <taxon>Fungi</taxon>
        <taxon>Dikarya</taxon>
        <taxon>Ascomycota</taxon>
        <taxon>Pezizomycotina</taxon>
        <taxon>Sordariomycetes</taxon>
        <taxon>Hypocreomycetidae</taxon>
        <taxon>Hypocreales</taxon>
        <taxon>Cordycipitaceae</taxon>
        <taxon>Cordyceps</taxon>
    </lineage>
</organism>
<gene>
    <name evidence="2" type="ORF">IF1G_00377</name>
</gene>
<proteinExistence type="predicted"/>
<protein>
    <submittedName>
        <fullName evidence="2">Uncharacterized protein</fullName>
    </submittedName>
</protein>
<feature type="region of interest" description="Disordered" evidence="1">
    <location>
        <begin position="208"/>
        <end position="231"/>
    </location>
</feature>
<dbReference type="EMBL" id="SPUK01000001">
    <property type="protein sequence ID" value="TQW00446.1"/>
    <property type="molecule type" value="Genomic_DNA"/>
</dbReference>
<evidence type="ECO:0000313" key="2">
    <source>
        <dbReference type="EMBL" id="TQW00446.1"/>
    </source>
</evidence>
<feature type="region of interest" description="Disordered" evidence="1">
    <location>
        <begin position="13"/>
        <end position="39"/>
    </location>
</feature>
<sequence length="266" mass="29549">MEMELLYTVQRLAEARAAEPPPPPRAGLPPRTSLRERTAQALAAADAAAYEDALLRARYPDTTGAALRALRRQKRDRRRILTRPQAEDVCWALLDERWDPSVDDPPPLPDSDSNSDSDSDSDSEEEEALAVAIDQRAARLNEWARRLWARHEAGIAATTPRYVDGFPVRFVAGPPTVRRRPGRVRDSGRARCGGCAASGLRCSRMTVRRRGGGGASGSGREGSEEAAPCERCRRRGEVCEDEDERDKGILENERHRFALPLRNDVE</sequence>
<feature type="region of interest" description="Disordered" evidence="1">
    <location>
        <begin position="100"/>
        <end position="129"/>
    </location>
</feature>
<comment type="caution">
    <text evidence="2">The sequence shown here is derived from an EMBL/GenBank/DDBJ whole genome shotgun (WGS) entry which is preliminary data.</text>
</comment>
<feature type="compositionally biased region" description="Acidic residues" evidence="1">
    <location>
        <begin position="113"/>
        <end position="128"/>
    </location>
</feature>
<accession>A0A545VFF5</accession>
<dbReference type="AlphaFoldDB" id="A0A545VFF5"/>
<evidence type="ECO:0000313" key="3">
    <source>
        <dbReference type="Proteomes" id="UP000315783"/>
    </source>
</evidence>
<name>A0A545VFF5_9HYPO</name>
<dbReference type="Proteomes" id="UP000315783">
    <property type="component" value="Unassembled WGS sequence"/>
</dbReference>